<dbReference type="RefSeq" id="WP_402380155.1">
    <property type="nucleotide sequence ID" value="NZ_JBIUYY010000004.1"/>
</dbReference>
<protein>
    <submittedName>
        <fullName evidence="1">Uncharacterized protein</fullName>
    </submittedName>
</protein>
<organism evidence="1 2">
    <name type="scientific">Streptomyces toxytricini</name>
    <name type="common">Actinomyces toxytricini</name>
    <dbReference type="NCBI Taxonomy" id="67369"/>
    <lineage>
        <taxon>Bacteria</taxon>
        <taxon>Bacillati</taxon>
        <taxon>Actinomycetota</taxon>
        <taxon>Actinomycetes</taxon>
        <taxon>Kitasatosporales</taxon>
        <taxon>Streptomycetaceae</taxon>
        <taxon>Streptomyces</taxon>
    </lineage>
</organism>
<evidence type="ECO:0000313" key="2">
    <source>
        <dbReference type="Proteomes" id="UP001617351"/>
    </source>
</evidence>
<dbReference type="EMBL" id="JBIUYY010000004">
    <property type="protein sequence ID" value="MFJ2821911.1"/>
    <property type="molecule type" value="Genomic_DNA"/>
</dbReference>
<dbReference type="Proteomes" id="UP001617351">
    <property type="component" value="Unassembled WGS sequence"/>
</dbReference>
<sequence>MLKLNAPTGGPSGFRTVISNDDYPESQYGYTGPGWSWMWVNSPFALSFVEGQFTRRVFKRYQTSHRDLRSFVSESLAPNDPRWSKACAAALRDTTAQEFILVCGIWAFASFEVRSGGSAEAGTAFYNGWVAAMNADPQAAYAIQWSEKPTVILMS</sequence>
<name>A0ABW8EF92_STRT5</name>
<gene>
    <name evidence="1" type="ORF">ACIO7M_12440</name>
</gene>
<evidence type="ECO:0000313" key="1">
    <source>
        <dbReference type="EMBL" id="MFJ2821911.1"/>
    </source>
</evidence>
<proteinExistence type="predicted"/>
<accession>A0ABW8EF92</accession>
<reference evidence="1 2" key="1">
    <citation type="submission" date="2024-10" db="EMBL/GenBank/DDBJ databases">
        <title>The Natural Products Discovery Center: Release of the First 8490 Sequenced Strains for Exploring Actinobacteria Biosynthetic Diversity.</title>
        <authorList>
            <person name="Kalkreuter E."/>
            <person name="Kautsar S.A."/>
            <person name="Yang D."/>
            <person name="Bader C.D."/>
            <person name="Teijaro C.N."/>
            <person name="Fluegel L."/>
            <person name="Davis C.M."/>
            <person name="Simpson J.R."/>
            <person name="Lauterbach L."/>
            <person name="Steele A.D."/>
            <person name="Gui C."/>
            <person name="Meng S."/>
            <person name="Li G."/>
            <person name="Viehrig K."/>
            <person name="Ye F."/>
            <person name="Su P."/>
            <person name="Kiefer A.F."/>
            <person name="Nichols A."/>
            <person name="Cepeda A.J."/>
            <person name="Yan W."/>
            <person name="Fan B."/>
            <person name="Jiang Y."/>
            <person name="Adhikari A."/>
            <person name="Zheng C.-J."/>
            <person name="Schuster L."/>
            <person name="Cowan T.M."/>
            <person name="Smanski M.J."/>
            <person name="Chevrette M.G."/>
            <person name="De Carvalho L.P.S."/>
            <person name="Shen B."/>
        </authorList>
    </citation>
    <scope>NUCLEOTIDE SEQUENCE [LARGE SCALE GENOMIC DNA]</scope>
    <source>
        <strain evidence="1 2">NPDC087220</strain>
    </source>
</reference>
<comment type="caution">
    <text evidence="1">The sequence shown here is derived from an EMBL/GenBank/DDBJ whole genome shotgun (WGS) entry which is preliminary data.</text>
</comment>
<keyword evidence="2" id="KW-1185">Reference proteome</keyword>